<proteinExistence type="predicted"/>
<comment type="caution">
    <text evidence="1">The sequence shown here is derived from an EMBL/GenBank/DDBJ whole genome shotgun (WGS) entry which is preliminary data.</text>
</comment>
<protein>
    <submittedName>
        <fullName evidence="1">Uncharacterized protein</fullName>
    </submittedName>
</protein>
<dbReference type="Proteomes" id="UP000663873">
    <property type="component" value="Unassembled WGS sequence"/>
</dbReference>
<evidence type="ECO:0000313" key="1">
    <source>
        <dbReference type="EMBL" id="CAF4770619.1"/>
    </source>
</evidence>
<organism evidence="1 2">
    <name type="scientific">Rotaria socialis</name>
    <dbReference type="NCBI Taxonomy" id="392032"/>
    <lineage>
        <taxon>Eukaryota</taxon>
        <taxon>Metazoa</taxon>
        <taxon>Spiralia</taxon>
        <taxon>Gnathifera</taxon>
        <taxon>Rotifera</taxon>
        <taxon>Eurotatoria</taxon>
        <taxon>Bdelloidea</taxon>
        <taxon>Philodinida</taxon>
        <taxon>Philodinidae</taxon>
        <taxon>Rotaria</taxon>
    </lineage>
</organism>
<accession>A0A821MPK3</accession>
<reference evidence="1" key="1">
    <citation type="submission" date="2021-02" db="EMBL/GenBank/DDBJ databases">
        <authorList>
            <person name="Nowell W R."/>
        </authorList>
    </citation>
    <scope>NUCLEOTIDE SEQUENCE</scope>
</reference>
<name>A0A821MPK3_9BILA</name>
<dbReference type="EMBL" id="CAJOBP010043036">
    <property type="protein sequence ID" value="CAF4770619.1"/>
    <property type="molecule type" value="Genomic_DNA"/>
</dbReference>
<evidence type="ECO:0000313" key="2">
    <source>
        <dbReference type="Proteomes" id="UP000663873"/>
    </source>
</evidence>
<dbReference type="AlphaFoldDB" id="A0A821MPK3"/>
<feature type="non-terminal residue" evidence="1">
    <location>
        <position position="1"/>
    </location>
</feature>
<gene>
    <name evidence="1" type="ORF">UJA718_LOCUS39890</name>
</gene>
<sequence length="79" mass="8897">MPLIARAIALYNVGKIPRQNLIDEFTIVVESSNQPQAAVDLWTTVRCMSQLPSDYLINRTSLPSQQAIVLSARNYLEYS</sequence>
<keyword evidence="2" id="KW-1185">Reference proteome</keyword>